<proteinExistence type="predicted"/>
<protein>
    <recommendedName>
        <fullName evidence="2">RNase H type-1 domain-containing protein</fullName>
    </recommendedName>
</protein>
<evidence type="ECO:0000313" key="4">
    <source>
        <dbReference type="Proteomes" id="UP001281410"/>
    </source>
</evidence>
<accession>A0AAE0AGW8</accession>
<dbReference type="InterPro" id="IPR012337">
    <property type="entry name" value="RNaseH-like_sf"/>
</dbReference>
<dbReference type="Proteomes" id="UP001281410">
    <property type="component" value="Unassembled WGS sequence"/>
</dbReference>
<dbReference type="GO" id="GO:0004523">
    <property type="term" value="F:RNA-DNA hybrid ribonuclease activity"/>
    <property type="evidence" value="ECO:0007669"/>
    <property type="project" value="InterPro"/>
</dbReference>
<dbReference type="AlphaFoldDB" id="A0AAE0AGW8"/>
<dbReference type="GO" id="GO:0003676">
    <property type="term" value="F:nucleic acid binding"/>
    <property type="evidence" value="ECO:0007669"/>
    <property type="project" value="InterPro"/>
</dbReference>
<dbReference type="Pfam" id="PF13456">
    <property type="entry name" value="RVT_3"/>
    <property type="match status" value="1"/>
</dbReference>
<dbReference type="Gene3D" id="3.30.420.10">
    <property type="entry name" value="Ribonuclease H-like superfamily/Ribonuclease H"/>
    <property type="match status" value="1"/>
</dbReference>
<evidence type="ECO:0000256" key="1">
    <source>
        <dbReference type="SAM" id="Phobius"/>
    </source>
</evidence>
<name>A0AAE0AGW8_9ROSI</name>
<comment type="caution">
    <text evidence="3">The sequence shown here is derived from an EMBL/GenBank/DDBJ whole genome shotgun (WGS) entry which is preliminary data.</text>
</comment>
<feature type="transmembrane region" description="Helical" evidence="1">
    <location>
        <begin position="274"/>
        <end position="297"/>
    </location>
</feature>
<dbReference type="PANTHER" id="PTHR33116:SF78">
    <property type="entry name" value="OS12G0587133 PROTEIN"/>
    <property type="match status" value="1"/>
</dbReference>
<keyword evidence="4" id="KW-1185">Reference proteome</keyword>
<dbReference type="EMBL" id="JANJYJ010000004">
    <property type="protein sequence ID" value="KAK3217841.1"/>
    <property type="molecule type" value="Genomic_DNA"/>
</dbReference>
<sequence length="375" mass="41564">MINRIEKRLAPWKKKFLSNGGRLVLIKSVISSIPNYFLSAFKMPVGVAQRIEKLQRSFLWGDETLKRKIHPVRCVESIVSLFKLGSTSAKVIRKGFVKVVGRGDRAKFWSDIIVEGRPLKEAFPRYFALAANKNGVVQDFGVWTNGSVLLAAVERQSDGGRHHAQENLVSFSPFSVGMADSNTAELWAIQKAVQLCVLNIHLKGRDVIVVSDSKVAVSWVNGGDFRNLAHVNSVYDIRNNLSSYGLMEIVYKSRTFNSFADSLAKIGSGSCRDLWNGVICDAIICDLLLVWGCSVFVSFADFPFLVFVCSAAFLSFVLSVFLFVGLAIWFVWDSVCHRLGCCVGKLVVNSSWCNAACCLLFSGPPQYCLMALMKS</sequence>
<organism evidence="3 4">
    <name type="scientific">Dipteronia sinensis</name>
    <dbReference type="NCBI Taxonomy" id="43782"/>
    <lineage>
        <taxon>Eukaryota</taxon>
        <taxon>Viridiplantae</taxon>
        <taxon>Streptophyta</taxon>
        <taxon>Embryophyta</taxon>
        <taxon>Tracheophyta</taxon>
        <taxon>Spermatophyta</taxon>
        <taxon>Magnoliopsida</taxon>
        <taxon>eudicotyledons</taxon>
        <taxon>Gunneridae</taxon>
        <taxon>Pentapetalae</taxon>
        <taxon>rosids</taxon>
        <taxon>malvids</taxon>
        <taxon>Sapindales</taxon>
        <taxon>Sapindaceae</taxon>
        <taxon>Hippocastanoideae</taxon>
        <taxon>Acereae</taxon>
        <taxon>Dipteronia</taxon>
    </lineage>
</organism>
<dbReference type="InterPro" id="IPR036397">
    <property type="entry name" value="RNaseH_sf"/>
</dbReference>
<feature type="domain" description="RNase H type-1" evidence="2">
    <location>
        <begin position="177"/>
        <end position="265"/>
    </location>
</feature>
<dbReference type="InterPro" id="IPR044730">
    <property type="entry name" value="RNase_H-like_dom_plant"/>
</dbReference>
<keyword evidence="1" id="KW-1133">Transmembrane helix</keyword>
<keyword evidence="1" id="KW-0812">Transmembrane</keyword>
<dbReference type="SUPFAM" id="SSF53098">
    <property type="entry name" value="Ribonuclease H-like"/>
    <property type="match status" value="1"/>
</dbReference>
<feature type="transmembrane region" description="Helical" evidence="1">
    <location>
        <begin position="304"/>
        <end position="332"/>
    </location>
</feature>
<dbReference type="PANTHER" id="PTHR33116">
    <property type="entry name" value="REVERSE TRANSCRIPTASE ZINC-BINDING DOMAIN-CONTAINING PROTEIN-RELATED-RELATED"/>
    <property type="match status" value="1"/>
</dbReference>
<dbReference type="InterPro" id="IPR002156">
    <property type="entry name" value="RNaseH_domain"/>
</dbReference>
<dbReference type="CDD" id="cd06222">
    <property type="entry name" value="RNase_H_like"/>
    <property type="match status" value="1"/>
</dbReference>
<evidence type="ECO:0000259" key="2">
    <source>
        <dbReference type="Pfam" id="PF13456"/>
    </source>
</evidence>
<gene>
    <name evidence="3" type="ORF">Dsin_011811</name>
</gene>
<keyword evidence="1" id="KW-0472">Membrane</keyword>
<reference evidence="3" key="1">
    <citation type="journal article" date="2023" name="Plant J.">
        <title>Genome sequences and population genomics provide insights into the demographic history, inbreeding, and mutation load of two 'living fossil' tree species of Dipteronia.</title>
        <authorList>
            <person name="Feng Y."/>
            <person name="Comes H.P."/>
            <person name="Chen J."/>
            <person name="Zhu S."/>
            <person name="Lu R."/>
            <person name="Zhang X."/>
            <person name="Li P."/>
            <person name="Qiu J."/>
            <person name="Olsen K.M."/>
            <person name="Qiu Y."/>
        </authorList>
    </citation>
    <scope>NUCLEOTIDE SEQUENCE</scope>
    <source>
        <strain evidence="3">NBL</strain>
    </source>
</reference>
<evidence type="ECO:0000313" key="3">
    <source>
        <dbReference type="EMBL" id="KAK3217841.1"/>
    </source>
</evidence>